<dbReference type="PANTHER" id="PTHR13301">
    <property type="entry name" value="X-BOX TRANSCRIPTION FACTOR-RELATED"/>
    <property type="match status" value="1"/>
</dbReference>
<evidence type="ECO:0000256" key="3">
    <source>
        <dbReference type="ARBA" id="ARBA00022679"/>
    </source>
</evidence>
<keyword evidence="2" id="KW-0328">Glycosyltransferase</keyword>
<keyword evidence="6 11" id="KW-0472">Membrane</keyword>
<feature type="transmembrane region" description="Helical" evidence="11">
    <location>
        <begin position="675"/>
        <end position="694"/>
    </location>
</feature>
<keyword evidence="5 11" id="KW-1133">Transmembrane helix</keyword>
<evidence type="ECO:0000313" key="12">
    <source>
        <dbReference type="EMBL" id="GMH11025.1"/>
    </source>
</evidence>
<name>A0AAD3XNR8_NEPGR</name>
<feature type="active site" evidence="8">
    <location>
        <position position="460"/>
    </location>
</feature>
<accession>A0AAD3XNR8</accession>
<organism evidence="12 13">
    <name type="scientific">Nepenthes gracilis</name>
    <name type="common">Slender pitcher plant</name>
    <dbReference type="NCBI Taxonomy" id="150966"/>
    <lineage>
        <taxon>Eukaryota</taxon>
        <taxon>Viridiplantae</taxon>
        <taxon>Streptophyta</taxon>
        <taxon>Embryophyta</taxon>
        <taxon>Tracheophyta</taxon>
        <taxon>Spermatophyta</taxon>
        <taxon>Magnoliopsida</taxon>
        <taxon>eudicotyledons</taxon>
        <taxon>Gunneridae</taxon>
        <taxon>Pentapetalae</taxon>
        <taxon>Caryophyllales</taxon>
        <taxon>Nepenthaceae</taxon>
        <taxon>Nepenthes</taxon>
    </lineage>
</organism>
<feature type="binding site" evidence="9">
    <location>
        <position position="138"/>
    </location>
    <ligand>
        <name>UDP-alpha-D-glucose</name>
        <dbReference type="ChEBI" id="CHEBI:58885"/>
    </ligand>
</feature>
<feature type="transmembrane region" description="Helical" evidence="11">
    <location>
        <begin position="645"/>
        <end position="663"/>
    </location>
</feature>
<evidence type="ECO:0000256" key="5">
    <source>
        <dbReference type="ARBA" id="ARBA00022989"/>
    </source>
</evidence>
<dbReference type="GO" id="GO:0016760">
    <property type="term" value="F:cellulose synthase (UDP-forming) activity"/>
    <property type="evidence" value="ECO:0007669"/>
    <property type="project" value="InterPro"/>
</dbReference>
<evidence type="ECO:0000256" key="4">
    <source>
        <dbReference type="ARBA" id="ARBA00022692"/>
    </source>
</evidence>
<dbReference type="InterPro" id="IPR029044">
    <property type="entry name" value="Nucleotide-diphossugar_trans"/>
</dbReference>
<feature type="transmembrane region" description="Helical" evidence="11">
    <location>
        <begin position="20"/>
        <end position="38"/>
    </location>
</feature>
<dbReference type="GO" id="GO:0030244">
    <property type="term" value="P:cellulose biosynthetic process"/>
    <property type="evidence" value="ECO:0007669"/>
    <property type="project" value="InterPro"/>
</dbReference>
<gene>
    <name evidence="12" type="ORF">Nepgr_012866</name>
</gene>
<feature type="transmembrane region" description="Helical" evidence="11">
    <location>
        <begin position="608"/>
        <end position="630"/>
    </location>
</feature>
<keyword evidence="13" id="KW-1185">Reference proteome</keyword>
<dbReference type="Pfam" id="PF03552">
    <property type="entry name" value="Cellulose_synt"/>
    <property type="match status" value="2"/>
</dbReference>
<feature type="binding site" evidence="10">
    <location>
        <position position="294"/>
    </location>
    <ligand>
        <name>Mn(2+)</name>
        <dbReference type="ChEBI" id="CHEBI:29035"/>
    </ligand>
</feature>
<dbReference type="Proteomes" id="UP001279734">
    <property type="component" value="Unassembled WGS sequence"/>
</dbReference>
<evidence type="ECO:0000256" key="1">
    <source>
        <dbReference type="ARBA" id="ARBA00004127"/>
    </source>
</evidence>
<evidence type="ECO:0000256" key="2">
    <source>
        <dbReference type="ARBA" id="ARBA00022676"/>
    </source>
</evidence>
<comment type="subcellular location">
    <subcellularLocation>
        <location evidence="1">Endomembrane system</location>
        <topology evidence="1">Multi-pass membrane protein</topology>
    </subcellularLocation>
</comment>
<feature type="transmembrane region" description="Helical" evidence="11">
    <location>
        <begin position="560"/>
        <end position="579"/>
    </location>
</feature>
<comment type="caution">
    <text evidence="12">The sequence shown here is derived from an EMBL/GenBank/DDBJ whole genome shotgun (WGS) entry which is preliminary data.</text>
</comment>
<reference evidence="12" key="1">
    <citation type="submission" date="2023-05" db="EMBL/GenBank/DDBJ databases">
        <title>Nepenthes gracilis genome sequencing.</title>
        <authorList>
            <person name="Fukushima K."/>
        </authorList>
    </citation>
    <scope>NUCLEOTIDE SEQUENCE</scope>
    <source>
        <strain evidence="12">SING2019-196</strain>
    </source>
</reference>
<feature type="transmembrane region" description="Helical" evidence="11">
    <location>
        <begin position="50"/>
        <end position="68"/>
    </location>
</feature>
<keyword evidence="3" id="KW-0808">Transferase</keyword>
<dbReference type="InterPro" id="IPR005150">
    <property type="entry name" value="Cellulose_synth"/>
</dbReference>
<evidence type="ECO:0000256" key="8">
    <source>
        <dbReference type="PIRSR" id="PIRSR605150-1"/>
    </source>
</evidence>
<evidence type="ECO:0000256" key="7">
    <source>
        <dbReference type="ARBA" id="ARBA00023316"/>
    </source>
</evidence>
<proteinExistence type="predicted"/>
<evidence type="ECO:0000256" key="6">
    <source>
        <dbReference type="ARBA" id="ARBA00023136"/>
    </source>
</evidence>
<evidence type="ECO:0008006" key="14">
    <source>
        <dbReference type="Google" id="ProtNLM"/>
    </source>
</evidence>
<feature type="binding site" evidence="9">
    <location>
        <position position="109"/>
    </location>
    <ligand>
        <name>UDP-alpha-D-glucose</name>
        <dbReference type="ChEBI" id="CHEBI:58885"/>
    </ligand>
</feature>
<sequence length="696" mass="78508">MATNHVAPPLFERISAKNTLHRVLILVVLFFFISLIGYRLFSLAVLRRGGLPWLVALFCESCFCFVWICSTSTKWNAVDYITFPDRLLHSVPELPPVDLFVTTADAVLEPPIITVNTVLSLLALDYPVEKLACYVSDDGCSPLTFYSLLEASKFAKLWVPFCKKYGVQVRAPFRYFSDQSLTSGDDSSQFRQEWQKMKEEYERLCQKIQNTTQKGLDLTGEFADFTNTERKNHPSIIKVIWENVEAGERGVPHLVYISREKRPKYFHQYKAGAMNVLSRVSGMMTNGHFILNVDCDMFSNNPQVVLHAMCLLLGSKNERDCGFVQFPQKFYDGLKDDPFGNQLIVLQYFFSRGATEIQGPLYAGTGCFHRRKVIYGLSPNESQIYGKTLIDEKLKKGFGKSLRFCETVASILSGSRYKVDSFPGLSSTVAAAIHVASCSYEYNSSWGKEVGWMYGSTTEDVLTGLKIHSKGWRSIYLDTNPAAFLGSTPTELCYAILPAYCIISNSSFLPKVEDPAILIPIALFISYNVTSMWEFNHVGQTARAWWNNEKMRKTTSTSSWFFGFLAVILKLLGVSQIVFEITPKDQLEVFEGKKSDAGRFTFDESSIFIPNTTIVFLNLTSLAIFLLRLAQQQKHNVDGAGLGEVLYSILAVLYLSPFLKGLFGKGKYGIPRSIMCKSVILTLLFVLFCMLNIFNF</sequence>
<evidence type="ECO:0000313" key="13">
    <source>
        <dbReference type="Proteomes" id="UP001279734"/>
    </source>
</evidence>
<dbReference type="SUPFAM" id="SSF53448">
    <property type="entry name" value="Nucleotide-diphospho-sugar transferases"/>
    <property type="match status" value="1"/>
</dbReference>
<dbReference type="GO" id="GO:0071555">
    <property type="term" value="P:cell wall organization"/>
    <property type="evidence" value="ECO:0007669"/>
    <property type="project" value="UniProtKB-KW"/>
</dbReference>
<dbReference type="EMBL" id="BSYO01000010">
    <property type="protein sequence ID" value="GMH11025.1"/>
    <property type="molecule type" value="Genomic_DNA"/>
</dbReference>
<dbReference type="AlphaFoldDB" id="A0AAD3XNR8"/>
<evidence type="ECO:0000256" key="11">
    <source>
        <dbReference type="SAM" id="Phobius"/>
    </source>
</evidence>
<evidence type="ECO:0000256" key="9">
    <source>
        <dbReference type="PIRSR" id="PIRSR605150-2"/>
    </source>
</evidence>
<protein>
    <recommendedName>
        <fullName evidence="14">Cellulose synthase-like protein H1</fullName>
    </recommendedName>
</protein>
<dbReference type="Gene3D" id="3.90.550.10">
    <property type="entry name" value="Spore Coat Polysaccharide Biosynthesis Protein SpsA, Chain A"/>
    <property type="match status" value="1"/>
</dbReference>
<dbReference type="GO" id="GO:0016020">
    <property type="term" value="C:membrane"/>
    <property type="evidence" value="ECO:0007669"/>
    <property type="project" value="InterPro"/>
</dbReference>
<feature type="binding site" evidence="10">
    <location>
        <position position="270"/>
    </location>
    <ligand>
        <name>Mn(2+)</name>
        <dbReference type="ChEBI" id="CHEBI:29035"/>
    </ligand>
</feature>
<dbReference type="GO" id="GO:0012505">
    <property type="term" value="C:endomembrane system"/>
    <property type="evidence" value="ECO:0007669"/>
    <property type="project" value="UniProtKB-SubCell"/>
</dbReference>
<keyword evidence="7" id="KW-0961">Cell wall biogenesis/degradation</keyword>
<evidence type="ECO:0000256" key="10">
    <source>
        <dbReference type="PIRSR" id="PIRSR605150-3"/>
    </source>
</evidence>
<keyword evidence="4 11" id="KW-0812">Transmembrane</keyword>
<feature type="active site" evidence="8">
    <location>
        <position position="138"/>
    </location>
</feature>